<dbReference type="Proteomes" id="UP000308760">
    <property type="component" value="Unassembled WGS sequence"/>
</dbReference>
<feature type="region of interest" description="Disordered" evidence="1">
    <location>
        <begin position="29"/>
        <end position="69"/>
    </location>
</feature>
<name>A0A4S8QJ21_9ACTN</name>
<evidence type="ECO:0000313" key="2">
    <source>
        <dbReference type="EMBL" id="THV43005.1"/>
    </source>
</evidence>
<keyword evidence="3" id="KW-1185">Reference proteome</keyword>
<dbReference type="AlphaFoldDB" id="A0A4S8QJ21"/>
<dbReference type="EMBL" id="STGY01000009">
    <property type="protein sequence ID" value="THV43005.1"/>
    <property type="molecule type" value="Genomic_DNA"/>
</dbReference>
<protein>
    <submittedName>
        <fullName evidence="2">Uncharacterized protein</fullName>
    </submittedName>
</protein>
<gene>
    <name evidence="2" type="ORF">FAB82_03360</name>
</gene>
<dbReference type="OrthoDB" id="166978at2"/>
<reference evidence="2 3" key="2">
    <citation type="submission" date="2019-05" db="EMBL/GenBank/DDBJ databases">
        <title>Glycomyces buryatensis sp. nov.</title>
        <authorList>
            <person name="Nikitina E."/>
        </authorList>
    </citation>
    <scope>NUCLEOTIDE SEQUENCE [LARGE SCALE GENOMIC DNA]</scope>
    <source>
        <strain evidence="2 3">18</strain>
    </source>
</reference>
<sequence>MAGLGLGIAGLVLGVIAAATLELEVASIEGEDPRTETTLAETGPENSEEDADDTAEADGAESADESAGVGDGIWEVGSEVEPGTYVTTVPDTGVVNSCYVARLSGFSGEFDELIANDNLSEGARGRVTISENDAGVEFTGGCEWEAASESNAVELGDSAGDGVWEVGSEIQPGTYVTQAEGEGAVDSCYVARLSGFSMDIDEIIANNNIDAGAQGRITIEDSDAGVKFSGGCTWSRD</sequence>
<accession>A0A4S8QJ21</accession>
<comment type="caution">
    <text evidence="2">The sequence shown here is derived from an EMBL/GenBank/DDBJ whole genome shotgun (WGS) entry which is preliminary data.</text>
</comment>
<evidence type="ECO:0000256" key="1">
    <source>
        <dbReference type="SAM" id="MobiDB-lite"/>
    </source>
</evidence>
<feature type="compositionally biased region" description="Acidic residues" evidence="1">
    <location>
        <begin position="46"/>
        <end position="64"/>
    </location>
</feature>
<organism evidence="2 3">
    <name type="scientific">Glycomyces buryatensis</name>
    <dbReference type="NCBI Taxonomy" id="2570927"/>
    <lineage>
        <taxon>Bacteria</taxon>
        <taxon>Bacillati</taxon>
        <taxon>Actinomycetota</taxon>
        <taxon>Actinomycetes</taxon>
        <taxon>Glycomycetales</taxon>
        <taxon>Glycomycetaceae</taxon>
        <taxon>Glycomyces</taxon>
    </lineage>
</organism>
<reference evidence="3" key="1">
    <citation type="submission" date="2019-04" db="EMBL/GenBank/DDBJ databases">
        <title>Nocardioides xinjiangensis sp. nov.</title>
        <authorList>
            <person name="Liu S."/>
        </authorList>
    </citation>
    <scope>NUCLEOTIDE SEQUENCE [LARGE SCALE GENOMIC DNA]</scope>
    <source>
        <strain evidence="3">18</strain>
    </source>
</reference>
<dbReference type="RefSeq" id="WP_136533136.1">
    <property type="nucleotide sequence ID" value="NZ_STGY01000009.1"/>
</dbReference>
<proteinExistence type="predicted"/>
<evidence type="ECO:0000313" key="3">
    <source>
        <dbReference type="Proteomes" id="UP000308760"/>
    </source>
</evidence>